<dbReference type="InterPro" id="IPR033140">
    <property type="entry name" value="Lipase_GDXG_put_SER_AS"/>
</dbReference>
<comment type="similarity">
    <text evidence="1">Belongs to the 'GDXG' lipolytic enzyme family.</text>
</comment>
<keyword evidence="5" id="KW-1185">Reference proteome</keyword>
<organism evidence="4 5">
    <name type="scientific">Carnegiea gigantea</name>
    <dbReference type="NCBI Taxonomy" id="171969"/>
    <lineage>
        <taxon>Eukaryota</taxon>
        <taxon>Viridiplantae</taxon>
        <taxon>Streptophyta</taxon>
        <taxon>Embryophyta</taxon>
        <taxon>Tracheophyta</taxon>
        <taxon>Spermatophyta</taxon>
        <taxon>Magnoliopsida</taxon>
        <taxon>eudicotyledons</taxon>
        <taxon>Gunneridae</taxon>
        <taxon>Pentapetalae</taxon>
        <taxon>Caryophyllales</taxon>
        <taxon>Cactineae</taxon>
        <taxon>Cactaceae</taxon>
        <taxon>Cactoideae</taxon>
        <taxon>Echinocereeae</taxon>
        <taxon>Carnegiea</taxon>
    </lineage>
</organism>
<dbReference type="EMBL" id="JAKOGI010002002">
    <property type="protein sequence ID" value="KAJ8423299.1"/>
    <property type="molecule type" value="Genomic_DNA"/>
</dbReference>
<dbReference type="Proteomes" id="UP001153076">
    <property type="component" value="Unassembled WGS sequence"/>
</dbReference>
<accession>A0A9Q1GPP0</accession>
<dbReference type="InterPro" id="IPR013094">
    <property type="entry name" value="AB_hydrolase_3"/>
</dbReference>
<evidence type="ECO:0000313" key="4">
    <source>
        <dbReference type="EMBL" id="KAJ8423299.1"/>
    </source>
</evidence>
<evidence type="ECO:0000256" key="2">
    <source>
        <dbReference type="PROSITE-ProRule" id="PRU10038"/>
    </source>
</evidence>
<sequence length="663" mass="72462">MASNPSSNSLNSVADSEVLHEFIFFNVLKDGRVNVFNPKSEKIPPADDPVTGVKIKDVQISADVSARLFLPPSAASAGVPKLPVLLYLHGGGFCMRSAFSPEYTNHVAGIVAGGDILAVSVEYGLFPSRPLPACYEDSWEALRWIAAHTAGGGPEPWLNHHADLNRLFIAGDSAGGNICHFLAARVGSVGLPDGVGLAGMILVHPYFGEDDKMWMYMCPTNEGPTDRRMKPAKEDLARVGAARVLLLVAENDAYGLREVGRRYAAELVESGWQGTVELVENKGKEHTFHLGNPQDEEAVANQQHEIAVVQLILQYYIGVSVICVKSKESEVQLIFYNIIRFLMAEVMASMAAINSDDLLHDFRPFFVVYKDARVRRLFGNEDPVPAGADDLTGVESRDVVVSPETGVLFRLYRPPNLSSNRKVPLLIYIHGGGFCIESAKSPVYHYHLNNLSSKANVIIASVDYRLAPEFALPTAYDDVWLAIEFIAGAGDPWLSEHADYSRVFFAGDSAGANIAHQMAKRIAKKPLPNFTLDGVVLIHPYFWGDEQIGSEHLRELSGAGMAGKLWKFVCPGTTGLNDPLINPAKDPELAELGGSRVLVLVAEKDALRDRGVLYKEALEKSGWKGAVEVVETAEEDHVFHLMKPSSANAAELMNRVVAFLNYQ</sequence>
<feature type="active site" evidence="2">
    <location>
        <position position="173"/>
    </location>
</feature>
<protein>
    <recommendedName>
        <fullName evidence="3">Alpha/beta hydrolase fold-3 domain-containing protein</fullName>
    </recommendedName>
</protein>
<dbReference type="InterPro" id="IPR029058">
    <property type="entry name" value="AB_hydrolase_fold"/>
</dbReference>
<evidence type="ECO:0000259" key="3">
    <source>
        <dbReference type="Pfam" id="PF07859"/>
    </source>
</evidence>
<dbReference type="Pfam" id="PF07859">
    <property type="entry name" value="Abhydrolase_3"/>
    <property type="match status" value="2"/>
</dbReference>
<dbReference type="OrthoDB" id="408631at2759"/>
<dbReference type="PROSITE" id="PS01174">
    <property type="entry name" value="LIPASE_GDXG_SER"/>
    <property type="match status" value="2"/>
</dbReference>
<reference evidence="4" key="1">
    <citation type="submission" date="2022-04" db="EMBL/GenBank/DDBJ databases">
        <title>Carnegiea gigantea Genome sequencing and assembly v2.</title>
        <authorList>
            <person name="Copetti D."/>
            <person name="Sanderson M.J."/>
            <person name="Burquez A."/>
            <person name="Wojciechowski M.F."/>
        </authorList>
    </citation>
    <scope>NUCLEOTIDE SEQUENCE</scope>
    <source>
        <strain evidence="4">SGP5-SGP5p</strain>
        <tissue evidence="4">Aerial part</tissue>
    </source>
</reference>
<dbReference type="SUPFAM" id="SSF53474">
    <property type="entry name" value="alpha/beta-Hydrolases"/>
    <property type="match status" value="2"/>
</dbReference>
<evidence type="ECO:0000313" key="5">
    <source>
        <dbReference type="Proteomes" id="UP001153076"/>
    </source>
</evidence>
<dbReference type="GO" id="GO:0016787">
    <property type="term" value="F:hydrolase activity"/>
    <property type="evidence" value="ECO:0007669"/>
    <property type="project" value="InterPro"/>
</dbReference>
<evidence type="ECO:0000256" key="1">
    <source>
        <dbReference type="ARBA" id="ARBA00010515"/>
    </source>
</evidence>
<dbReference type="AlphaFoldDB" id="A0A9Q1GPP0"/>
<comment type="caution">
    <text evidence="4">The sequence shown here is derived from an EMBL/GenBank/DDBJ whole genome shotgun (WGS) entry which is preliminary data.</text>
</comment>
<dbReference type="PANTHER" id="PTHR23024">
    <property type="entry name" value="ARYLACETAMIDE DEACETYLASE"/>
    <property type="match status" value="1"/>
</dbReference>
<gene>
    <name evidence="4" type="ORF">Cgig2_002562</name>
</gene>
<feature type="active site" evidence="2">
    <location>
        <position position="509"/>
    </location>
</feature>
<feature type="domain" description="Alpha/beta hydrolase fold-3" evidence="3">
    <location>
        <begin position="85"/>
        <end position="289"/>
    </location>
</feature>
<dbReference type="Gene3D" id="3.40.50.1820">
    <property type="entry name" value="alpha/beta hydrolase"/>
    <property type="match status" value="2"/>
</dbReference>
<dbReference type="PANTHER" id="PTHR23024:SF467">
    <property type="entry name" value="CARBOXYLESTERASE 12-RELATED"/>
    <property type="match status" value="1"/>
</dbReference>
<dbReference type="InterPro" id="IPR050466">
    <property type="entry name" value="Carboxylest/Gibb_receptor"/>
</dbReference>
<feature type="domain" description="Alpha/beta hydrolase fold-3" evidence="3">
    <location>
        <begin position="426"/>
        <end position="640"/>
    </location>
</feature>
<proteinExistence type="inferred from homology"/>
<name>A0A9Q1GPP0_9CARY</name>